<protein>
    <recommendedName>
        <fullName evidence="10">Lipopolysaccharide biosynthesis protein</fullName>
    </recommendedName>
</protein>
<feature type="transmembrane region" description="Helical" evidence="7">
    <location>
        <begin position="87"/>
        <end position="109"/>
    </location>
</feature>
<proteinExistence type="inferred from homology"/>
<evidence type="ECO:0000256" key="7">
    <source>
        <dbReference type="SAM" id="Phobius"/>
    </source>
</evidence>
<keyword evidence="4 7" id="KW-0812">Transmembrane</keyword>
<dbReference type="GO" id="GO:0005886">
    <property type="term" value="C:plasma membrane"/>
    <property type="evidence" value="ECO:0007669"/>
    <property type="project" value="UniProtKB-SubCell"/>
</dbReference>
<evidence type="ECO:0000313" key="9">
    <source>
        <dbReference type="Proteomes" id="UP000290759"/>
    </source>
</evidence>
<evidence type="ECO:0000256" key="4">
    <source>
        <dbReference type="ARBA" id="ARBA00022692"/>
    </source>
</evidence>
<evidence type="ECO:0000256" key="1">
    <source>
        <dbReference type="ARBA" id="ARBA00004651"/>
    </source>
</evidence>
<feature type="transmembrane region" description="Helical" evidence="7">
    <location>
        <begin position="160"/>
        <end position="183"/>
    </location>
</feature>
<evidence type="ECO:0000256" key="3">
    <source>
        <dbReference type="ARBA" id="ARBA00022475"/>
    </source>
</evidence>
<keyword evidence="6 7" id="KW-0472">Membrane</keyword>
<dbReference type="PANTHER" id="PTHR30250:SF10">
    <property type="entry name" value="LIPOPOLYSACCHARIDE BIOSYNTHESIS PROTEIN WZXC"/>
    <property type="match status" value="1"/>
</dbReference>
<organism evidence="8 9">
    <name type="scientific">Lichenibacterium minor</name>
    <dbReference type="NCBI Taxonomy" id="2316528"/>
    <lineage>
        <taxon>Bacteria</taxon>
        <taxon>Pseudomonadati</taxon>
        <taxon>Pseudomonadota</taxon>
        <taxon>Alphaproteobacteria</taxon>
        <taxon>Hyphomicrobiales</taxon>
        <taxon>Lichenihabitantaceae</taxon>
        <taxon>Lichenibacterium</taxon>
    </lineage>
</organism>
<comment type="caution">
    <text evidence="8">The sequence shown here is derived from an EMBL/GenBank/DDBJ whole genome shotgun (WGS) entry which is preliminary data.</text>
</comment>
<reference evidence="8 9" key="1">
    <citation type="submission" date="2018-12" db="EMBL/GenBank/DDBJ databases">
        <authorList>
            <person name="Grouzdev D.S."/>
            <person name="Krutkina M.S."/>
        </authorList>
    </citation>
    <scope>NUCLEOTIDE SEQUENCE [LARGE SCALE GENOMIC DNA]</scope>
    <source>
        <strain evidence="8 9">RmlP026</strain>
    </source>
</reference>
<evidence type="ECO:0000256" key="5">
    <source>
        <dbReference type="ARBA" id="ARBA00022989"/>
    </source>
</evidence>
<dbReference type="RefSeq" id="WP_129229991.1">
    <property type="nucleotide sequence ID" value="NZ_QYBB01000089.1"/>
</dbReference>
<name>A0A4Q2TZY2_9HYPH</name>
<feature type="transmembrane region" description="Helical" evidence="7">
    <location>
        <begin position="489"/>
        <end position="511"/>
    </location>
</feature>
<dbReference type="AlphaFoldDB" id="A0A4Q2TZY2"/>
<evidence type="ECO:0000256" key="6">
    <source>
        <dbReference type="ARBA" id="ARBA00023136"/>
    </source>
</evidence>
<feature type="transmembrane region" description="Helical" evidence="7">
    <location>
        <begin position="190"/>
        <end position="209"/>
    </location>
</feature>
<keyword evidence="3" id="KW-1003">Cell membrane</keyword>
<dbReference type="InterPro" id="IPR050833">
    <property type="entry name" value="Poly_Biosynth_Transport"/>
</dbReference>
<reference evidence="8 9" key="2">
    <citation type="submission" date="2019-02" db="EMBL/GenBank/DDBJ databases">
        <title>'Lichenibacterium ramalinii' gen. nov. sp. nov., 'Lichenibacterium minor' gen. nov. sp. nov.</title>
        <authorList>
            <person name="Pankratov T."/>
        </authorList>
    </citation>
    <scope>NUCLEOTIDE SEQUENCE [LARGE SCALE GENOMIC DNA]</scope>
    <source>
        <strain evidence="8 9">RmlP026</strain>
    </source>
</reference>
<evidence type="ECO:0000256" key="2">
    <source>
        <dbReference type="ARBA" id="ARBA00007430"/>
    </source>
</evidence>
<comment type="similarity">
    <text evidence="2">Belongs to the polysaccharide synthase family.</text>
</comment>
<dbReference type="Pfam" id="PF13440">
    <property type="entry name" value="Polysacc_synt_3"/>
    <property type="match status" value="1"/>
</dbReference>
<keyword evidence="9" id="KW-1185">Reference proteome</keyword>
<feature type="transmembrane region" description="Helical" evidence="7">
    <location>
        <begin position="229"/>
        <end position="253"/>
    </location>
</feature>
<dbReference type="PANTHER" id="PTHR30250">
    <property type="entry name" value="PST FAMILY PREDICTED COLANIC ACID TRANSPORTER"/>
    <property type="match status" value="1"/>
</dbReference>
<sequence>MADFFPIVQRAVLRLDEPTEVDRDAVYARAREALQQFTGLADATFEARALDDAIARVEAKFAKRPALALGAELASGPTEAAPSRRQFAFNAGAAAAVNIFKTLLQLALLPVMARLLGPEAYGVYALAFPTVMFFLLLGDGGLGMSLSREDESNSVVWSTAFWTLLGTCTVMALGVMGAGFVLARVSGQPSLVGLMTFLSAALPLLALSLPAGARLQRRGNLLYHSGSDLLGSVAGAAVALALAFNGAGVWALAAQHVTLFAFKAIILNAAAWSPPDLVYDFASLRGHVATGGALLVSRLGELGTKLAENTVFGHIFGTVPLGSYMFANQVSRFTCEAITNPVVGAFYAQALRESDDEVAALHARLTRMLLLVLFPTTALMAVAAPDVFPLILGNRWGEAGPLFQAMVVAYALAAAAWLSGQILMKHGMTDRSAKVVVACGVARVTAVVAGLWLPPIGVAWLVGASYALQAVAMTLAVPRGFGSSLSSLVATLWGPAIAATAGGAVSASVISRFPGSVTSALAASALGGSLYFALLFALDGQALRDDIVGLTRVVRRRAA</sequence>
<comment type="subcellular location">
    <subcellularLocation>
        <location evidence="1">Cell membrane</location>
        <topology evidence="1">Multi-pass membrane protein</topology>
    </subcellularLocation>
</comment>
<feature type="transmembrane region" description="Helical" evidence="7">
    <location>
        <begin position="403"/>
        <end position="423"/>
    </location>
</feature>
<evidence type="ECO:0008006" key="10">
    <source>
        <dbReference type="Google" id="ProtNLM"/>
    </source>
</evidence>
<gene>
    <name evidence="8" type="ORF">D3273_26695</name>
</gene>
<feature type="transmembrane region" description="Helical" evidence="7">
    <location>
        <begin position="369"/>
        <end position="391"/>
    </location>
</feature>
<accession>A0A4Q2TZY2</accession>
<dbReference type="EMBL" id="QYBB01000089">
    <property type="protein sequence ID" value="RYC28918.1"/>
    <property type="molecule type" value="Genomic_DNA"/>
</dbReference>
<dbReference type="Proteomes" id="UP000290759">
    <property type="component" value="Unassembled WGS sequence"/>
</dbReference>
<dbReference type="OrthoDB" id="7605542at2"/>
<evidence type="ECO:0000313" key="8">
    <source>
        <dbReference type="EMBL" id="RYC28918.1"/>
    </source>
</evidence>
<feature type="transmembrane region" description="Helical" evidence="7">
    <location>
        <begin position="517"/>
        <end position="538"/>
    </location>
</feature>
<keyword evidence="5 7" id="KW-1133">Transmembrane helix</keyword>
<feature type="transmembrane region" description="Helical" evidence="7">
    <location>
        <begin position="121"/>
        <end position="140"/>
    </location>
</feature>